<evidence type="ECO:0000256" key="3">
    <source>
        <dbReference type="SAM" id="SignalP"/>
    </source>
</evidence>
<feature type="chain" id="PRO_5044657884" evidence="3">
    <location>
        <begin position="21"/>
        <end position="300"/>
    </location>
</feature>
<organism evidence="4 7">
    <name type="scientific">Mycobacterium noviomagense</name>
    <dbReference type="NCBI Taxonomy" id="459858"/>
    <lineage>
        <taxon>Bacteria</taxon>
        <taxon>Bacillati</taxon>
        <taxon>Actinomycetota</taxon>
        <taxon>Actinomycetes</taxon>
        <taxon>Mycobacteriales</taxon>
        <taxon>Mycobacteriaceae</taxon>
        <taxon>Mycobacterium</taxon>
    </lineage>
</organism>
<reference evidence="5 6" key="1">
    <citation type="submission" date="2017-02" db="EMBL/GenBank/DDBJ databases">
        <title>The new phylogeny of genus Mycobacterium.</title>
        <authorList>
            <person name="Tortoli E."/>
            <person name="Trovato A."/>
            <person name="Cirillo D.M."/>
        </authorList>
    </citation>
    <scope>NUCLEOTIDE SEQUENCE [LARGE SCALE GENOMIC DNA]</scope>
    <source>
        <strain evidence="5 6">DSM 45145</strain>
    </source>
</reference>
<dbReference type="PANTHER" id="PTHR43037">
    <property type="entry name" value="UNNAMED PRODUCT-RELATED"/>
    <property type="match status" value="1"/>
</dbReference>
<reference evidence="4" key="3">
    <citation type="submission" date="2020-02" db="EMBL/GenBank/DDBJ databases">
        <authorList>
            <person name="Matsumoto Y."/>
            <person name="Motooka D."/>
            <person name="Nakamura S."/>
        </authorList>
    </citation>
    <scope>NUCLEOTIDE SEQUENCE</scope>
    <source>
        <strain evidence="4">JCM 16367</strain>
    </source>
</reference>
<keyword evidence="2" id="KW-0378">Hydrolase</keyword>
<dbReference type="AlphaFoldDB" id="A0A7I7PEY5"/>
<sequence length="300" mass="31070">MVARLAALLGVLVAMSGCSVFPTRPATPEFPDGTSVHTVSVGGLNRSYRVYKPGGLPASAPLVVMLHGGFGSTEQAEKAYGWDQLADSAKFVVAYPDGVGHAWNTGGGCCGRPAREGVDDVGFITAAVDDVTKNVGIDAARIYATGISNGGIMAYTLACNTGVFAAIGPDSATQLDACRSPHPTSVMHIHGTADTRIRYTGGQGDGAARINGPPVPDVSAFWRNVDRCPAAVVDTRGSLTTSTADCPDGRSVVLITIDGAGHQWPGSGFTAVQRALGLDPPSDALNATETFWQFFAAHHR</sequence>
<keyword evidence="6" id="KW-1185">Reference proteome</keyword>
<reference evidence="4 7" key="2">
    <citation type="journal article" date="2019" name="Emerg. Microbes Infect.">
        <title>Comprehensive subspecies identification of 175 nontuberculous mycobacteria species based on 7547 genomic profiles.</title>
        <authorList>
            <person name="Matsumoto Y."/>
            <person name="Kinjo T."/>
            <person name="Motooka D."/>
            <person name="Nabeya D."/>
            <person name="Jung N."/>
            <person name="Uechi K."/>
            <person name="Horii T."/>
            <person name="Iida T."/>
            <person name="Fujita J."/>
            <person name="Nakamura S."/>
        </authorList>
    </citation>
    <scope>NUCLEOTIDE SEQUENCE [LARGE SCALE GENOMIC DNA]</scope>
    <source>
        <strain evidence="4 7">JCM 16367</strain>
    </source>
</reference>
<dbReference type="InterPro" id="IPR010126">
    <property type="entry name" value="Esterase_phb"/>
</dbReference>
<evidence type="ECO:0000313" key="4">
    <source>
        <dbReference type="EMBL" id="BBY07188.1"/>
    </source>
</evidence>
<evidence type="ECO:0000313" key="6">
    <source>
        <dbReference type="Proteomes" id="UP000192374"/>
    </source>
</evidence>
<proteinExistence type="predicted"/>
<accession>A0A7I7PEY5</accession>
<dbReference type="GO" id="GO:0016787">
    <property type="term" value="F:hydrolase activity"/>
    <property type="evidence" value="ECO:0007669"/>
    <property type="project" value="UniProtKB-KW"/>
</dbReference>
<evidence type="ECO:0000313" key="7">
    <source>
        <dbReference type="Proteomes" id="UP000466894"/>
    </source>
</evidence>
<dbReference type="Proteomes" id="UP000466894">
    <property type="component" value="Chromosome"/>
</dbReference>
<dbReference type="Pfam" id="PF10503">
    <property type="entry name" value="Esterase_PHB"/>
    <property type="match status" value="1"/>
</dbReference>
<dbReference type="PROSITE" id="PS51257">
    <property type="entry name" value="PROKAR_LIPOPROTEIN"/>
    <property type="match status" value="1"/>
</dbReference>
<dbReference type="SUPFAM" id="SSF53474">
    <property type="entry name" value="alpha/beta-Hydrolases"/>
    <property type="match status" value="1"/>
</dbReference>
<keyword evidence="1 3" id="KW-0732">Signal</keyword>
<dbReference type="PANTHER" id="PTHR43037:SF1">
    <property type="entry name" value="BLL1128 PROTEIN"/>
    <property type="match status" value="1"/>
</dbReference>
<evidence type="ECO:0000256" key="2">
    <source>
        <dbReference type="ARBA" id="ARBA00022801"/>
    </source>
</evidence>
<dbReference type="EMBL" id="MVIC01000043">
    <property type="protein sequence ID" value="ORB11831.1"/>
    <property type="molecule type" value="Genomic_DNA"/>
</dbReference>
<dbReference type="KEGG" id="mnv:MNVI_25060"/>
<feature type="signal peptide" evidence="3">
    <location>
        <begin position="1"/>
        <end position="20"/>
    </location>
</feature>
<dbReference type="EMBL" id="AP022583">
    <property type="protein sequence ID" value="BBY07188.1"/>
    <property type="molecule type" value="Genomic_DNA"/>
</dbReference>
<dbReference type="GO" id="GO:0005576">
    <property type="term" value="C:extracellular region"/>
    <property type="evidence" value="ECO:0007669"/>
    <property type="project" value="InterPro"/>
</dbReference>
<evidence type="ECO:0000313" key="5">
    <source>
        <dbReference type="EMBL" id="ORB11831.1"/>
    </source>
</evidence>
<gene>
    <name evidence="4" type="primary">lpqP_2</name>
    <name evidence="5" type="ORF">BST37_18240</name>
    <name evidence="4" type="ORF">MNVI_25060</name>
</gene>
<protein>
    <submittedName>
        <fullName evidence="5">Polyhydroxybutyrate depolymerase</fullName>
    </submittedName>
</protein>
<name>A0A7I7PEY5_9MYCO</name>
<dbReference type="Proteomes" id="UP000192374">
    <property type="component" value="Unassembled WGS sequence"/>
</dbReference>
<dbReference type="InterPro" id="IPR050955">
    <property type="entry name" value="Plant_Biomass_Hydrol_Est"/>
</dbReference>
<dbReference type="Gene3D" id="3.40.50.1820">
    <property type="entry name" value="alpha/beta hydrolase"/>
    <property type="match status" value="1"/>
</dbReference>
<dbReference type="RefSeq" id="WP_083089172.1">
    <property type="nucleotide sequence ID" value="NZ_AP022583.1"/>
</dbReference>
<dbReference type="InterPro" id="IPR029058">
    <property type="entry name" value="AB_hydrolase_fold"/>
</dbReference>
<evidence type="ECO:0000256" key="1">
    <source>
        <dbReference type="ARBA" id="ARBA00022729"/>
    </source>
</evidence>